<dbReference type="Proteomes" id="UP000515312">
    <property type="component" value="Chromosome"/>
</dbReference>
<dbReference type="RefSeq" id="WP_186745856.1">
    <property type="nucleotide sequence ID" value="NZ_CP060394.1"/>
</dbReference>
<accession>A0A7G8BNA8</accession>
<keyword evidence="2" id="KW-0378">Hydrolase</keyword>
<dbReference type="Pfam" id="PF05685">
    <property type="entry name" value="Uma2"/>
    <property type="match status" value="1"/>
</dbReference>
<dbReference type="KEGG" id="adin:H7849_09055"/>
<dbReference type="SUPFAM" id="SSF52980">
    <property type="entry name" value="Restriction endonuclease-like"/>
    <property type="match status" value="1"/>
</dbReference>
<keyword evidence="3" id="KW-1185">Reference proteome</keyword>
<evidence type="ECO:0000259" key="1">
    <source>
        <dbReference type="Pfam" id="PF05685"/>
    </source>
</evidence>
<dbReference type="PANTHER" id="PTHR34107:SF4">
    <property type="entry name" value="SLL1222 PROTEIN"/>
    <property type="match status" value="1"/>
</dbReference>
<reference evidence="2 3" key="1">
    <citation type="submission" date="2020-08" db="EMBL/GenBank/DDBJ databases">
        <title>Edaphobacter telluris sp. nov. and Acidobacterium dinghuensis sp. nov., two acidobacteria isolated from forest soil.</title>
        <authorList>
            <person name="Fu J."/>
            <person name="Qiu L."/>
        </authorList>
    </citation>
    <scope>NUCLEOTIDE SEQUENCE [LARGE SCALE GENOMIC DNA]</scope>
    <source>
        <strain evidence="2">4Y35</strain>
    </source>
</reference>
<dbReference type="CDD" id="cd06260">
    <property type="entry name" value="DUF820-like"/>
    <property type="match status" value="1"/>
</dbReference>
<feature type="domain" description="Putative restriction endonuclease" evidence="1">
    <location>
        <begin position="22"/>
        <end position="135"/>
    </location>
</feature>
<keyword evidence="2" id="KW-0255">Endonuclease</keyword>
<protein>
    <submittedName>
        <fullName evidence="2">Uma2 family endonuclease</fullName>
    </submittedName>
</protein>
<gene>
    <name evidence="2" type="ORF">H7849_09055</name>
</gene>
<dbReference type="GO" id="GO:0004519">
    <property type="term" value="F:endonuclease activity"/>
    <property type="evidence" value="ECO:0007669"/>
    <property type="project" value="UniProtKB-KW"/>
</dbReference>
<dbReference type="InterPro" id="IPR012296">
    <property type="entry name" value="Nuclease_put_TT1808"/>
</dbReference>
<dbReference type="InterPro" id="IPR008538">
    <property type="entry name" value="Uma2"/>
</dbReference>
<proteinExistence type="predicted"/>
<dbReference type="Gene3D" id="3.90.1570.10">
    <property type="entry name" value="tt1808, chain A"/>
    <property type="match status" value="1"/>
</dbReference>
<dbReference type="AlphaFoldDB" id="A0A7G8BNA8"/>
<dbReference type="InterPro" id="IPR011335">
    <property type="entry name" value="Restrct_endonuc-II-like"/>
</dbReference>
<evidence type="ECO:0000313" key="2">
    <source>
        <dbReference type="EMBL" id="QNI34028.1"/>
    </source>
</evidence>
<evidence type="ECO:0000313" key="3">
    <source>
        <dbReference type="Proteomes" id="UP000515312"/>
    </source>
</evidence>
<sequence length="169" mass="19691">MATSAQVAIETYLKTSYHPDRDYVDGEIEERNLGEFDHASVQMALLAWFYARRNEWNVHVLPELRVRVSSTRVRIPDVCLISRDMPTEQVITHPPLVVVEILSPEDRVQRYNDRLEDYRAMGVKNIWVIDPSTQTGFDWVAGWHRTERFEATGTPIFLDVREIFDSLAK</sequence>
<dbReference type="EMBL" id="CP060394">
    <property type="protein sequence ID" value="QNI34028.1"/>
    <property type="molecule type" value="Genomic_DNA"/>
</dbReference>
<keyword evidence="2" id="KW-0540">Nuclease</keyword>
<dbReference type="PANTHER" id="PTHR34107">
    <property type="entry name" value="SLL0198 PROTEIN-RELATED"/>
    <property type="match status" value="1"/>
</dbReference>
<name>A0A7G8BNA8_9BACT</name>
<organism evidence="2 3">
    <name type="scientific">Alloacidobacterium dinghuense</name>
    <dbReference type="NCBI Taxonomy" id="2763107"/>
    <lineage>
        <taxon>Bacteria</taxon>
        <taxon>Pseudomonadati</taxon>
        <taxon>Acidobacteriota</taxon>
        <taxon>Terriglobia</taxon>
        <taxon>Terriglobales</taxon>
        <taxon>Acidobacteriaceae</taxon>
        <taxon>Alloacidobacterium</taxon>
    </lineage>
</organism>